<dbReference type="Gene3D" id="1.10.10.60">
    <property type="entry name" value="Homeodomain-like"/>
    <property type="match status" value="2"/>
</dbReference>
<dbReference type="Pfam" id="PF12833">
    <property type="entry name" value="HTH_18"/>
    <property type="match status" value="1"/>
</dbReference>
<dbReference type="InterPro" id="IPR018060">
    <property type="entry name" value="HTH_AraC"/>
</dbReference>
<proteinExistence type="predicted"/>
<evidence type="ECO:0000313" key="7">
    <source>
        <dbReference type="Proteomes" id="UP000617628"/>
    </source>
</evidence>
<dbReference type="InterPro" id="IPR020449">
    <property type="entry name" value="Tscrpt_reg_AraC-type_HTH"/>
</dbReference>
<dbReference type="InterPro" id="IPR014757">
    <property type="entry name" value="Tscrpt_reg_IclR_C"/>
</dbReference>
<dbReference type="SUPFAM" id="SSF46689">
    <property type="entry name" value="Homeodomain-like"/>
    <property type="match status" value="2"/>
</dbReference>
<dbReference type="EMBL" id="JAENIL010000054">
    <property type="protein sequence ID" value="MBK1879675.1"/>
    <property type="molecule type" value="Genomic_DNA"/>
</dbReference>
<dbReference type="InterPro" id="IPR009057">
    <property type="entry name" value="Homeodomain-like_sf"/>
</dbReference>
<evidence type="ECO:0000259" key="5">
    <source>
        <dbReference type="PROSITE" id="PS51078"/>
    </source>
</evidence>
<evidence type="ECO:0000259" key="4">
    <source>
        <dbReference type="PROSITE" id="PS01124"/>
    </source>
</evidence>
<dbReference type="InterPro" id="IPR029016">
    <property type="entry name" value="GAF-like_dom_sf"/>
</dbReference>
<comment type="caution">
    <text evidence="6">The sequence shown here is derived from an EMBL/GenBank/DDBJ whole genome shotgun (WGS) entry which is preliminary data.</text>
</comment>
<dbReference type="PROSITE" id="PS51078">
    <property type="entry name" value="ICLR_ED"/>
    <property type="match status" value="1"/>
</dbReference>
<dbReference type="Pfam" id="PF01614">
    <property type="entry name" value="IclR_C"/>
    <property type="match status" value="1"/>
</dbReference>
<dbReference type="Proteomes" id="UP000617628">
    <property type="component" value="Unassembled WGS sequence"/>
</dbReference>
<dbReference type="RefSeq" id="WP_200357889.1">
    <property type="nucleotide sequence ID" value="NZ_JAENIL010000054.1"/>
</dbReference>
<dbReference type="PANTHER" id="PTHR43280">
    <property type="entry name" value="ARAC-FAMILY TRANSCRIPTIONAL REGULATOR"/>
    <property type="match status" value="1"/>
</dbReference>
<organism evidence="6 7">
    <name type="scientific">Pelagicoccus mobilis</name>
    <dbReference type="NCBI Taxonomy" id="415221"/>
    <lineage>
        <taxon>Bacteria</taxon>
        <taxon>Pseudomonadati</taxon>
        <taxon>Verrucomicrobiota</taxon>
        <taxon>Opitutia</taxon>
        <taxon>Puniceicoccales</taxon>
        <taxon>Pelagicoccaceae</taxon>
        <taxon>Pelagicoccus</taxon>
    </lineage>
</organism>
<accession>A0A934S1Y0</accession>
<evidence type="ECO:0000256" key="1">
    <source>
        <dbReference type="ARBA" id="ARBA00023015"/>
    </source>
</evidence>
<dbReference type="SUPFAM" id="SSF55781">
    <property type="entry name" value="GAF domain-like"/>
    <property type="match status" value="1"/>
</dbReference>
<reference evidence="6" key="1">
    <citation type="submission" date="2021-01" db="EMBL/GenBank/DDBJ databases">
        <title>Modified the classification status of verrucomicrobia.</title>
        <authorList>
            <person name="Feng X."/>
        </authorList>
    </citation>
    <scope>NUCLEOTIDE SEQUENCE</scope>
    <source>
        <strain evidence="6">KCTC 13126</strain>
    </source>
</reference>
<dbReference type="Gene3D" id="3.30.450.40">
    <property type="match status" value="1"/>
</dbReference>
<dbReference type="PANTHER" id="PTHR43280:SF2">
    <property type="entry name" value="HTH-TYPE TRANSCRIPTIONAL REGULATOR EXSA"/>
    <property type="match status" value="1"/>
</dbReference>
<name>A0A934S1Y0_9BACT</name>
<evidence type="ECO:0000256" key="3">
    <source>
        <dbReference type="ARBA" id="ARBA00023163"/>
    </source>
</evidence>
<evidence type="ECO:0000256" key="2">
    <source>
        <dbReference type="ARBA" id="ARBA00023125"/>
    </source>
</evidence>
<keyword evidence="1" id="KW-0805">Transcription regulation</keyword>
<dbReference type="GO" id="GO:0003700">
    <property type="term" value="F:DNA-binding transcription factor activity"/>
    <property type="evidence" value="ECO:0007669"/>
    <property type="project" value="InterPro"/>
</dbReference>
<dbReference type="AlphaFoldDB" id="A0A934S1Y0"/>
<gene>
    <name evidence="6" type="ORF">JIN87_22510</name>
</gene>
<evidence type="ECO:0000313" key="6">
    <source>
        <dbReference type="EMBL" id="MBK1879675.1"/>
    </source>
</evidence>
<protein>
    <submittedName>
        <fullName evidence="6">Helix-turn-helix domain-containing protein</fullName>
    </submittedName>
</protein>
<sequence length="302" mass="34027">MNIQEPESQNLLVENILDILANLRDTTGMTSAVAMLSKAKTEGIVLAALGGTCDHSYVPRVGSRFQLHCTAPGKALLASQPREERRRIATSIEYTQLTSRTISNAEDFISLLKKEEGQGFSIDVSENVEGVNCVASCVHSPNGIPLAAVWITALSIDLPTSRLGEFTRTVLNAAKDMELRLQNAQEDPNFHANAIVEEAKKFIDQNYVNADTIQDYFDNISLSYSWFRKLFREKYGIAPMQYRQKLLHDRALKLITNTRLSIKEIAFQLNFDSQNYFSRAFKKQFGLSPQHYREKARSRISG</sequence>
<dbReference type="GO" id="GO:0043565">
    <property type="term" value="F:sequence-specific DNA binding"/>
    <property type="evidence" value="ECO:0007669"/>
    <property type="project" value="InterPro"/>
</dbReference>
<keyword evidence="7" id="KW-1185">Reference proteome</keyword>
<feature type="domain" description="IclR-ED" evidence="5">
    <location>
        <begin position="1"/>
        <end position="183"/>
    </location>
</feature>
<keyword evidence="3" id="KW-0804">Transcription</keyword>
<dbReference type="SMART" id="SM00342">
    <property type="entry name" value="HTH_ARAC"/>
    <property type="match status" value="1"/>
</dbReference>
<feature type="domain" description="HTH araC/xylS-type" evidence="4">
    <location>
        <begin position="197"/>
        <end position="295"/>
    </location>
</feature>
<keyword evidence="2" id="KW-0238">DNA-binding</keyword>
<dbReference type="PRINTS" id="PR00032">
    <property type="entry name" value="HTHARAC"/>
</dbReference>
<dbReference type="PROSITE" id="PS01124">
    <property type="entry name" value="HTH_ARAC_FAMILY_2"/>
    <property type="match status" value="1"/>
</dbReference>